<feature type="compositionally biased region" description="Basic residues" evidence="1">
    <location>
        <begin position="23"/>
        <end position="32"/>
    </location>
</feature>
<comment type="caution">
    <text evidence="2">The sequence shown here is derived from an EMBL/GenBank/DDBJ whole genome shotgun (WGS) entry which is preliminary data.</text>
</comment>
<dbReference type="EMBL" id="BAAASZ010000035">
    <property type="protein sequence ID" value="GAA2459592.1"/>
    <property type="molecule type" value="Genomic_DNA"/>
</dbReference>
<reference evidence="3" key="1">
    <citation type="journal article" date="2019" name="Int. J. Syst. Evol. Microbiol.">
        <title>The Global Catalogue of Microorganisms (GCM) 10K type strain sequencing project: providing services to taxonomists for standard genome sequencing and annotation.</title>
        <authorList>
            <consortium name="The Broad Institute Genomics Platform"/>
            <consortium name="The Broad Institute Genome Sequencing Center for Infectious Disease"/>
            <person name="Wu L."/>
            <person name="Ma J."/>
        </authorList>
    </citation>
    <scope>NUCLEOTIDE SEQUENCE [LARGE SCALE GENOMIC DNA]</scope>
    <source>
        <strain evidence="3">JCM 6305</strain>
    </source>
</reference>
<accession>A0ABP5XLP2</accession>
<evidence type="ECO:0008006" key="4">
    <source>
        <dbReference type="Google" id="ProtNLM"/>
    </source>
</evidence>
<protein>
    <recommendedName>
        <fullName evidence="4">Transposase</fullName>
    </recommendedName>
</protein>
<gene>
    <name evidence="2" type="ORF">GCM10010405_49770</name>
</gene>
<feature type="region of interest" description="Disordered" evidence="1">
    <location>
        <begin position="1"/>
        <end position="44"/>
    </location>
</feature>
<sequence length="91" mass="10597">MSVRYGRVQLCPPLPHRPPASKPGHRSRLLYRPRRDDDRRDERKSFSWRDYRDLLTTAHHRLGGSIVLIWDNLNVHTRPPSYGSGRQPGTG</sequence>
<feature type="compositionally biased region" description="Pro residues" evidence="1">
    <location>
        <begin position="12"/>
        <end position="21"/>
    </location>
</feature>
<evidence type="ECO:0000313" key="2">
    <source>
        <dbReference type="EMBL" id="GAA2459592.1"/>
    </source>
</evidence>
<dbReference type="Proteomes" id="UP001501638">
    <property type="component" value="Unassembled WGS sequence"/>
</dbReference>
<evidence type="ECO:0000256" key="1">
    <source>
        <dbReference type="SAM" id="MobiDB-lite"/>
    </source>
</evidence>
<keyword evidence="3" id="KW-1185">Reference proteome</keyword>
<organism evidence="2 3">
    <name type="scientific">Streptomyces macrosporus</name>
    <dbReference type="NCBI Taxonomy" id="44032"/>
    <lineage>
        <taxon>Bacteria</taxon>
        <taxon>Bacillati</taxon>
        <taxon>Actinomycetota</taxon>
        <taxon>Actinomycetes</taxon>
        <taxon>Kitasatosporales</taxon>
        <taxon>Streptomycetaceae</taxon>
        <taxon>Streptomyces</taxon>
    </lineage>
</organism>
<name>A0ABP5XLP2_9ACTN</name>
<feature type="compositionally biased region" description="Basic and acidic residues" evidence="1">
    <location>
        <begin position="33"/>
        <end position="44"/>
    </location>
</feature>
<proteinExistence type="predicted"/>
<evidence type="ECO:0000313" key="3">
    <source>
        <dbReference type="Proteomes" id="UP001501638"/>
    </source>
</evidence>